<dbReference type="InterPro" id="IPR029058">
    <property type="entry name" value="AB_hydrolase_fold"/>
</dbReference>
<name>A0A1R1BQ09_PAEAM</name>
<comment type="caution">
    <text evidence="1">The sequence shown here is derived from an EMBL/GenBank/DDBJ whole genome shotgun (WGS) entry which is preliminary data.</text>
</comment>
<evidence type="ECO:0000313" key="1">
    <source>
        <dbReference type="EMBL" id="OMF11894.1"/>
    </source>
</evidence>
<proteinExistence type="predicted"/>
<dbReference type="OrthoDB" id="9784036at2"/>
<dbReference type="Proteomes" id="UP000187134">
    <property type="component" value="Unassembled WGS sequence"/>
</dbReference>
<dbReference type="AlphaFoldDB" id="A0A1R1BQ09"/>
<dbReference type="InterPro" id="IPR050583">
    <property type="entry name" value="Mycobacterial_A85_antigen"/>
</dbReference>
<reference evidence="1 2" key="1">
    <citation type="submission" date="2016-11" db="EMBL/GenBank/DDBJ databases">
        <title>Paenibacillus species isolates.</title>
        <authorList>
            <person name="Beno S.M."/>
        </authorList>
    </citation>
    <scope>NUCLEOTIDE SEQUENCE [LARGE SCALE GENOMIC DNA]</scope>
    <source>
        <strain evidence="1 2">FSL H8-0246</strain>
    </source>
</reference>
<dbReference type="Gene3D" id="3.40.50.1820">
    <property type="entry name" value="alpha/beta hydrolase"/>
    <property type="match status" value="1"/>
</dbReference>
<evidence type="ECO:0000313" key="2">
    <source>
        <dbReference type="Proteomes" id="UP000187134"/>
    </source>
</evidence>
<dbReference type="EMBL" id="MRTJ01000009">
    <property type="protein sequence ID" value="OMF11894.1"/>
    <property type="molecule type" value="Genomic_DNA"/>
</dbReference>
<dbReference type="PANTHER" id="PTHR48098:SF6">
    <property type="entry name" value="FERRI-BACILLIBACTIN ESTERASE BESA"/>
    <property type="match status" value="1"/>
</dbReference>
<organism evidence="1 2">
    <name type="scientific">Paenibacillus amylolyticus</name>
    <dbReference type="NCBI Taxonomy" id="1451"/>
    <lineage>
        <taxon>Bacteria</taxon>
        <taxon>Bacillati</taxon>
        <taxon>Bacillota</taxon>
        <taxon>Bacilli</taxon>
        <taxon>Bacillales</taxon>
        <taxon>Paenibacillaceae</taxon>
        <taxon>Paenibacillus</taxon>
    </lineage>
</organism>
<dbReference type="Pfam" id="PF00756">
    <property type="entry name" value="Esterase"/>
    <property type="match status" value="1"/>
</dbReference>
<dbReference type="InterPro" id="IPR000801">
    <property type="entry name" value="Esterase-like"/>
</dbReference>
<gene>
    <name evidence="1" type="ORF">BK131_20255</name>
</gene>
<accession>A0A1R1BQ09</accession>
<sequence>MSSHSVIECLEGVHASRLGNIRNIHVYLPPGYHEQADRHYPVLYVHAGQRAFGPSGPGNETWHMDQAADGLIASGQIESLIIVGIAHVRPVTHNEFYHFIAPKREAVSVGCSGIDYEHFIIHELKPLIDHRYRTLPDKSNTGLLGSSAAALCTLHMGMRNPDVFGKLIMMSPFYVDVQLDDTSESGLLEENMYRLPEEVPDVRMWMDIGDMEGLFLPSQVRRVAHQLLERGVGSGEELAFLEQPGACHQEGDWGARVHLPLLYMFGHVGKPSSLELLGRDVIGLQGGMTVCINARMHYESGLVQSLLHGNYTSLDPNVLQVHASGELVPVGIGSASITLTMGELSTTRIYTVVPELSTHVEVCIHAEVTSEEETEETIYGGMGMKLVRSGKGRYEGSYRVPRDSGFSFRFTRGFRRFETDVDGKPIANRVFRATEDMSVHYLIQSWGSTSAKTGTGGPK</sequence>
<protein>
    <submittedName>
        <fullName evidence="1">Esterase</fullName>
    </submittedName>
</protein>
<dbReference type="RefSeq" id="WP_076333099.1">
    <property type="nucleotide sequence ID" value="NZ_MRTJ01000009.1"/>
</dbReference>
<dbReference type="PANTHER" id="PTHR48098">
    <property type="entry name" value="ENTEROCHELIN ESTERASE-RELATED"/>
    <property type="match status" value="1"/>
</dbReference>
<dbReference type="SUPFAM" id="SSF53474">
    <property type="entry name" value="alpha/beta-Hydrolases"/>
    <property type="match status" value="1"/>
</dbReference>